<organism evidence="3 4">
    <name type="scientific">Pleodorina starrii</name>
    <dbReference type="NCBI Taxonomy" id="330485"/>
    <lineage>
        <taxon>Eukaryota</taxon>
        <taxon>Viridiplantae</taxon>
        <taxon>Chlorophyta</taxon>
        <taxon>core chlorophytes</taxon>
        <taxon>Chlorophyceae</taxon>
        <taxon>CS clade</taxon>
        <taxon>Chlamydomonadales</taxon>
        <taxon>Volvocaceae</taxon>
        <taxon>Pleodorina</taxon>
    </lineage>
</organism>
<keyword evidence="2" id="KW-1133">Transmembrane helix</keyword>
<sequence length="94" mass="9281">MTTGGGPRTARPRILSTILSTIVSLAAVGAYVYALVTRQEQQGGVDRPMGQANLKAAPPPGAAPGAPQQKRFPTGTGTGLLRSPSAAPGGGGDG</sequence>
<evidence type="ECO:0000256" key="1">
    <source>
        <dbReference type="SAM" id="MobiDB-lite"/>
    </source>
</evidence>
<proteinExistence type="predicted"/>
<feature type="transmembrane region" description="Helical" evidence="2">
    <location>
        <begin position="14"/>
        <end position="36"/>
    </location>
</feature>
<dbReference type="Proteomes" id="UP001165080">
    <property type="component" value="Unassembled WGS sequence"/>
</dbReference>
<evidence type="ECO:0000256" key="2">
    <source>
        <dbReference type="SAM" id="Phobius"/>
    </source>
</evidence>
<evidence type="ECO:0000313" key="4">
    <source>
        <dbReference type="Proteomes" id="UP001165080"/>
    </source>
</evidence>
<reference evidence="3 4" key="1">
    <citation type="journal article" date="2023" name="Commun. Biol.">
        <title>Reorganization of the ancestral sex-determining regions during the evolution of trioecy in Pleodorina starrii.</title>
        <authorList>
            <person name="Takahashi K."/>
            <person name="Suzuki S."/>
            <person name="Kawai-Toyooka H."/>
            <person name="Yamamoto K."/>
            <person name="Hamaji T."/>
            <person name="Ootsuki R."/>
            <person name="Yamaguchi H."/>
            <person name="Kawachi M."/>
            <person name="Higashiyama T."/>
            <person name="Nozaki H."/>
        </authorList>
    </citation>
    <scope>NUCLEOTIDE SEQUENCE [LARGE SCALE GENOMIC DNA]</scope>
    <source>
        <strain evidence="3 4">NIES-4479</strain>
    </source>
</reference>
<gene>
    <name evidence="3" type="primary">PLESTBF000796</name>
    <name evidence="3" type="ORF">PLESTB_001626100</name>
</gene>
<protein>
    <submittedName>
        <fullName evidence="3">Uncharacterized protein</fullName>
    </submittedName>
</protein>
<dbReference type="AlphaFoldDB" id="A0A9W6F8T4"/>
<evidence type="ECO:0000313" key="3">
    <source>
        <dbReference type="EMBL" id="GLC60553.1"/>
    </source>
</evidence>
<name>A0A9W6F8T4_9CHLO</name>
<accession>A0A9W6F8T4</accession>
<keyword evidence="2" id="KW-0472">Membrane</keyword>
<feature type="region of interest" description="Disordered" evidence="1">
    <location>
        <begin position="41"/>
        <end position="94"/>
    </location>
</feature>
<comment type="caution">
    <text evidence="3">The sequence shown here is derived from an EMBL/GenBank/DDBJ whole genome shotgun (WGS) entry which is preliminary data.</text>
</comment>
<dbReference type="EMBL" id="BRXU01000035">
    <property type="protein sequence ID" value="GLC60553.1"/>
    <property type="molecule type" value="Genomic_DNA"/>
</dbReference>
<keyword evidence="4" id="KW-1185">Reference proteome</keyword>
<keyword evidence="2" id="KW-0812">Transmembrane</keyword>